<proteinExistence type="predicted"/>
<keyword evidence="1 5" id="KW-0328">Glycosyltransferase</keyword>
<dbReference type="EC" id="2.4.2.53" evidence="5"/>
<evidence type="ECO:0000259" key="3">
    <source>
        <dbReference type="Pfam" id="PF00535"/>
    </source>
</evidence>
<feature type="domain" description="Glycosyltransferase 2-like" evidence="3">
    <location>
        <begin position="4"/>
        <end position="143"/>
    </location>
</feature>
<evidence type="ECO:0000256" key="1">
    <source>
        <dbReference type="ARBA" id="ARBA00022676"/>
    </source>
</evidence>
<keyword evidence="2 5" id="KW-0808">Transferase</keyword>
<dbReference type="PANTHER" id="PTHR22916">
    <property type="entry name" value="GLYCOSYLTRANSFERASE"/>
    <property type="match status" value="1"/>
</dbReference>
<dbReference type="SUPFAM" id="SSF53448">
    <property type="entry name" value="Nucleotide-diphospho-sugar transferases"/>
    <property type="match status" value="1"/>
</dbReference>
<evidence type="ECO:0000259" key="4">
    <source>
        <dbReference type="Pfam" id="PF04230"/>
    </source>
</evidence>
<reference evidence="5 6" key="1">
    <citation type="journal article" date="2023" name="PLoS ONE">
        <title>Genome-based metabolic and phylogenomic analysis of three Terrisporobacter species.</title>
        <authorList>
            <person name="Boer T."/>
            <person name="Bengelsdorf F.R."/>
            <person name="Bomeke M."/>
            <person name="Daniel R."/>
            <person name="Poehlein A."/>
        </authorList>
    </citation>
    <scope>NUCLEOTIDE SEQUENCE [LARGE SCALE GENOMIC DNA]</scope>
    <source>
        <strain evidence="5 6">DSM 1288</strain>
    </source>
</reference>
<dbReference type="Gene3D" id="3.90.550.10">
    <property type="entry name" value="Spore Coat Polysaccharide Biosynthesis Protein SpsA, Chain A"/>
    <property type="match status" value="1"/>
</dbReference>
<dbReference type="CDD" id="cd00761">
    <property type="entry name" value="Glyco_tranf_GTA_type"/>
    <property type="match status" value="1"/>
</dbReference>
<dbReference type="GO" id="GO:0099621">
    <property type="term" value="F:undecaprenyl-phosphate 4-deoxy-4-formamido-L-arabinose transferase activity"/>
    <property type="evidence" value="ECO:0007669"/>
    <property type="project" value="UniProtKB-EC"/>
</dbReference>
<dbReference type="InterPro" id="IPR007345">
    <property type="entry name" value="Polysacch_pyruvyl_Trfase"/>
</dbReference>
<feature type="domain" description="Polysaccharide pyruvyl transferase" evidence="4">
    <location>
        <begin position="342"/>
        <end position="586"/>
    </location>
</feature>
<gene>
    <name evidence="5" type="primary">arnC_2</name>
    <name evidence="5" type="ORF">TEGL_11550</name>
</gene>
<sequence>MKVSIIIPVYNVEKYLEECLDSAVSQTLKDIEIICINDGSTDSSEEILNNYKKNYSNIKIINQENKGLSSARNCGLKIAKGEYIYFLDSDDYIDLKAMEICYVEAKTNKLDILTFDAECFIDDEYSDNVVAENYDRSNILESRVMDGEEFYIYSNEKGGYRSPVWLNLYRRKYIENNKLYFYDGILHEDEIHTIESFIKANRIKYINNKLFIRRIRSNSIMTSPISEKRIYSNKVIAEETYKFYCHYKLKQITKEILIRWITLYYSNSIRFCDSLGLRCKRDEIVKEIKEKNEIKDINLEIQINNPELYYDLHYLKSNRKNELYLYKNMKKIIYMSIPTHGNLGDHAIVYSSIQILKEKYPHHKIIKINYEDTYLYIDVIKDIIGINDFVVLPGGGNMGNHYIWEEQVRRHIISNLINIPIISFPQTIYFSDDEEGRKEFNLTKKIYNSHSNLILLAREETSFNIMKKNFLNCKVELCPDIVFYLNNKLDIEKECLDRKYITVFFRKDKESYYSINDKHKLIQGIKNTFDVFESDTVVNYKVNGITRQNELFKLWRKFYKSKVVITDRLHGMIFAAITKTPCIVLRSLDYKVIKSYEWISSLNYIKMTDNISLDNIKNLITELEAIEKKDDFCFDDKYLMILKDVLNKNLEVELV</sequence>
<evidence type="ECO:0000313" key="6">
    <source>
        <dbReference type="Proteomes" id="UP001348492"/>
    </source>
</evidence>
<accession>A0ABZ2ETH4</accession>
<name>A0ABZ2ETH4_9FIRM</name>
<evidence type="ECO:0000313" key="5">
    <source>
        <dbReference type="EMBL" id="WWD82761.1"/>
    </source>
</evidence>
<dbReference type="InterPro" id="IPR001173">
    <property type="entry name" value="Glyco_trans_2-like"/>
</dbReference>
<keyword evidence="6" id="KW-1185">Reference proteome</keyword>
<dbReference type="Pfam" id="PF00535">
    <property type="entry name" value="Glycos_transf_2"/>
    <property type="match status" value="1"/>
</dbReference>
<dbReference type="Proteomes" id="UP001348492">
    <property type="component" value="Chromosome"/>
</dbReference>
<dbReference type="EMBL" id="CP117523">
    <property type="protein sequence ID" value="WWD82761.1"/>
    <property type="molecule type" value="Genomic_DNA"/>
</dbReference>
<dbReference type="InterPro" id="IPR029044">
    <property type="entry name" value="Nucleotide-diphossugar_trans"/>
</dbReference>
<protein>
    <submittedName>
        <fullName evidence="5">Undecaprenyl-phosphate 4-deoxy-4-formamido-L-arabinose transferase</fullName>
        <ecNumber evidence="5">2.4.2.53</ecNumber>
    </submittedName>
</protein>
<dbReference type="RefSeq" id="WP_018589213.1">
    <property type="nucleotide sequence ID" value="NZ_CP117523.1"/>
</dbReference>
<dbReference type="Pfam" id="PF04230">
    <property type="entry name" value="PS_pyruv_trans"/>
    <property type="match status" value="1"/>
</dbReference>
<organism evidence="5 6">
    <name type="scientific">Terrisporobacter glycolicus ATCC 14880 = DSM 1288</name>
    <dbReference type="NCBI Taxonomy" id="1121315"/>
    <lineage>
        <taxon>Bacteria</taxon>
        <taxon>Bacillati</taxon>
        <taxon>Bacillota</taxon>
        <taxon>Clostridia</taxon>
        <taxon>Peptostreptococcales</taxon>
        <taxon>Peptostreptococcaceae</taxon>
        <taxon>Terrisporobacter</taxon>
    </lineage>
</organism>
<evidence type="ECO:0000256" key="2">
    <source>
        <dbReference type="ARBA" id="ARBA00022679"/>
    </source>
</evidence>
<dbReference type="PANTHER" id="PTHR22916:SF51">
    <property type="entry name" value="GLYCOSYLTRANSFERASE EPSH-RELATED"/>
    <property type="match status" value="1"/>
</dbReference>